<dbReference type="SUPFAM" id="SSF55486">
    <property type="entry name" value="Metalloproteases ('zincins'), catalytic domain"/>
    <property type="match status" value="1"/>
</dbReference>
<dbReference type="InterPro" id="IPR024079">
    <property type="entry name" value="MetalloPept_cat_dom_sf"/>
</dbReference>
<dbReference type="InterPro" id="IPR011049">
    <property type="entry name" value="Serralysin-like_metalloprot_C"/>
</dbReference>
<dbReference type="Gene3D" id="3.40.390.10">
    <property type="entry name" value="Collagenase (Catalytic Domain)"/>
    <property type="match status" value="1"/>
</dbReference>
<keyword evidence="4" id="KW-0677">Repeat</keyword>
<keyword evidence="3" id="KW-0964">Secreted</keyword>
<protein>
    <recommendedName>
        <fullName evidence="5">Peptidase M10 serralysin C-terminal domain-containing protein</fullName>
    </recommendedName>
</protein>
<dbReference type="InterPro" id="IPR018511">
    <property type="entry name" value="Hemolysin-typ_Ca-bd_CS"/>
</dbReference>
<dbReference type="InterPro" id="IPR013858">
    <property type="entry name" value="Peptidase_M10B_C"/>
</dbReference>
<dbReference type="SUPFAM" id="SSF51120">
    <property type="entry name" value="beta-Roll"/>
    <property type="match status" value="1"/>
</dbReference>
<dbReference type="GO" id="GO:0005509">
    <property type="term" value="F:calcium ion binding"/>
    <property type="evidence" value="ECO:0007669"/>
    <property type="project" value="InterPro"/>
</dbReference>
<accession>A0A5N7MSH2</accession>
<dbReference type="PROSITE" id="PS00330">
    <property type="entry name" value="HEMOLYSIN_CALCIUM"/>
    <property type="match status" value="1"/>
</dbReference>
<dbReference type="Pfam" id="PF00353">
    <property type="entry name" value="HemolysinCabind"/>
    <property type="match status" value="2"/>
</dbReference>
<proteinExistence type="predicted"/>
<evidence type="ECO:0000256" key="1">
    <source>
        <dbReference type="ARBA" id="ARBA00001913"/>
    </source>
</evidence>
<dbReference type="Proteomes" id="UP000403266">
    <property type="component" value="Unassembled WGS sequence"/>
</dbReference>
<dbReference type="PRINTS" id="PR00313">
    <property type="entry name" value="CABNDNGRPT"/>
</dbReference>
<evidence type="ECO:0000259" key="5">
    <source>
        <dbReference type="Pfam" id="PF08548"/>
    </source>
</evidence>
<dbReference type="Gene3D" id="2.150.10.10">
    <property type="entry name" value="Serralysin-like metalloprotease, C-terminal"/>
    <property type="match status" value="1"/>
</dbReference>
<evidence type="ECO:0000256" key="3">
    <source>
        <dbReference type="ARBA" id="ARBA00022525"/>
    </source>
</evidence>
<dbReference type="Pfam" id="PF08548">
    <property type="entry name" value="Peptidase_M10_C"/>
    <property type="match status" value="1"/>
</dbReference>
<dbReference type="CDD" id="cd04277">
    <property type="entry name" value="ZnMc_serralysin_like"/>
    <property type="match status" value="1"/>
</dbReference>
<name>A0A5N7MSH2_9HYPH</name>
<evidence type="ECO:0000313" key="6">
    <source>
        <dbReference type="EMBL" id="MPR29429.1"/>
    </source>
</evidence>
<dbReference type="AlphaFoldDB" id="A0A5N7MSH2"/>
<sequence length="476" mass="50337">MVASIRSSVPGSGYGNAYLDSIVWGGTAWNVARGSIKVWFGQSGDFAAASALHDPGDILTSGPSAQKWSDAEKSAFDYATQVYESVCGLKFELASSVAQADIVWWKTALGGTLGLHELPDNDQIWGYFDPAAPSWSSLYFGGDGLNTVLHELGHGMGLAHPHDGGTREDATTFPGVADPFSTRPNGLNQGIWTIMSYNPGWDRAGYDMTYGNQAGLGAFDIAALQALYGKNMESGRGSDIYALPTWNLNVDERGWFCLWDAGGRDTITAAQASASVVIDLRAATLLQGDPHAGGFASYEKRVAGGYTIANGVTIENAIGGRFDDKLQGNSAANGLKGDAGADTPLGDDGNDILFGGAGNDKLHGGAGRDAFVFDTKPSKASNLDRIYDFDPTYDSIRLDNKIFTELGSGSASRPKTVTADMFVKASKAQDREDRIVYDRTSGALSYDADGTGAAAPVKIASLGKNLKLAHQDFFVV</sequence>
<organism evidence="6 7">
    <name type="scientific">Microvirga tunisiensis</name>
    <dbReference type="NCBI Taxonomy" id="2108360"/>
    <lineage>
        <taxon>Bacteria</taxon>
        <taxon>Pseudomonadati</taxon>
        <taxon>Pseudomonadota</taxon>
        <taxon>Alphaproteobacteria</taxon>
        <taxon>Hyphomicrobiales</taxon>
        <taxon>Methylobacteriaceae</taxon>
        <taxon>Microvirga</taxon>
    </lineage>
</organism>
<comment type="cofactor">
    <cofactor evidence="1">
        <name>Ca(2+)</name>
        <dbReference type="ChEBI" id="CHEBI:29108"/>
    </cofactor>
</comment>
<dbReference type="PANTHER" id="PTHR38340">
    <property type="entry name" value="S-LAYER PROTEIN"/>
    <property type="match status" value="1"/>
</dbReference>
<dbReference type="RefSeq" id="WP_152716268.1">
    <property type="nucleotide sequence ID" value="NZ_VOSJ01000242.1"/>
</dbReference>
<evidence type="ECO:0000256" key="2">
    <source>
        <dbReference type="ARBA" id="ARBA00004613"/>
    </source>
</evidence>
<dbReference type="InterPro" id="IPR050557">
    <property type="entry name" value="RTX_toxin/Mannuronan_C5-epim"/>
</dbReference>
<keyword evidence="7" id="KW-1185">Reference proteome</keyword>
<dbReference type="InterPro" id="IPR001343">
    <property type="entry name" value="Hemolysn_Ca-bd"/>
</dbReference>
<dbReference type="GO" id="GO:0005615">
    <property type="term" value="C:extracellular space"/>
    <property type="evidence" value="ECO:0007669"/>
    <property type="project" value="InterPro"/>
</dbReference>
<feature type="domain" description="Peptidase M10 serralysin C-terminal" evidence="5">
    <location>
        <begin position="226"/>
        <end position="399"/>
    </location>
</feature>
<comment type="caution">
    <text evidence="6">The sequence shown here is derived from an EMBL/GenBank/DDBJ whole genome shotgun (WGS) entry which is preliminary data.</text>
</comment>
<comment type="subcellular location">
    <subcellularLocation>
        <location evidence="2">Secreted</location>
    </subcellularLocation>
</comment>
<evidence type="ECO:0000313" key="7">
    <source>
        <dbReference type="Proteomes" id="UP000403266"/>
    </source>
</evidence>
<dbReference type="GO" id="GO:0008237">
    <property type="term" value="F:metallopeptidase activity"/>
    <property type="evidence" value="ECO:0007669"/>
    <property type="project" value="InterPro"/>
</dbReference>
<dbReference type="InterPro" id="IPR034033">
    <property type="entry name" value="Serralysin-like"/>
</dbReference>
<dbReference type="PANTHER" id="PTHR38340:SF1">
    <property type="entry name" value="S-LAYER PROTEIN"/>
    <property type="match status" value="1"/>
</dbReference>
<dbReference type="EMBL" id="VOSK01000229">
    <property type="protein sequence ID" value="MPR29429.1"/>
    <property type="molecule type" value="Genomic_DNA"/>
</dbReference>
<dbReference type="OrthoDB" id="733404at2"/>
<evidence type="ECO:0000256" key="4">
    <source>
        <dbReference type="ARBA" id="ARBA00022737"/>
    </source>
</evidence>
<reference evidence="6 7" key="1">
    <citation type="journal article" date="2019" name="Syst. Appl. Microbiol.">
        <title>Microvirga tunisiensis sp. nov., a root nodule symbiotic bacterium isolated from Lupinus micranthus and L. luteus grown in Northern Tunisia.</title>
        <authorList>
            <person name="Msaddak A."/>
            <person name="Rejili M."/>
            <person name="Duran D."/>
            <person name="Mars M."/>
            <person name="Palacios J.M."/>
            <person name="Ruiz-Argueso T."/>
            <person name="Rey L."/>
            <person name="Imperial J."/>
        </authorList>
    </citation>
    <scope>NUCLEOTIDE SEQUENCE [LARGE SCALE GENOMIC DNA]</scope>
    <source>
        <strain evidence="6 7">Lmie10</strain>
    </source>
</reference>
<gene>
    <name evidence="6" type="ORF">FS320_31140</name>
</gene>